<protein>
    <submittedName>
        <fullName evidence="1">Uncharacterized protein</fullName>
    </submittedName>
</protein>
<dbReference type="AlphaFoldDB" id="A0A0P1B0X9"/>
<evidence type="ECO:0000313" key="1">
    <source>
        <dbReference type="EMBL" id="CEG48390.1"/>
    </source>
</evidence>
<keyword evidence="2" id="KW-1185">Reference proteome</keyword>
<organism evidence="1 2">
    <name type="scientific">Plasmopara halstedii</name>
    <name type="common">Downy mildew of sunflower</name>
    <dbReference type="NCBI Taxonomy" id="4781"/>
    <lineage>
        <taxon>Eukaryota</taxon>
        <taxon>Sar</taxon>
        <taxon>Stramenopiles</taxon>
        <taxon>Oomycota</taxon>
        <taxon>Peronosporomycetes</taxon>
        <taxon>Peronosporales</taxon>
        <taxon>Peronosporaceae</taxon>
        <taxon>Plasmopara</taxon>
    </lineage>
</organism>
<dbReference type="GeneID" id="36401270"/>
<reference evidence="2" key="1">
    <citation type="submission" date="2014-09" db="EMBL/GenBank/DDBJ databases">
        <authorList>
            <person name="Sharma Rahul"/>
            <person name="Thines Marco"/>
        </authorList>
    </citation>
    <scope>NUCLEOTIDE SEQUENCE [LARGE SCALE GENOMIC DNA]</scope>
</reference>
<dbReference type="EMBL" id="CCYD01002939">
    <property type="protein sequence ID" value="CEG48390.1"/>
    <property type="molecule type" value="Genomic_DNA"/>
</dbReference>
<dbReference type="RefSeq" id="XP_024584759.1">
    <property type="nucleotide sequence ID" value="XM_024719463.1"/>
</dbReference>
<name>A0A0P1B0X9_PLAHL</name>
<dbReference type="OrthoDB" id="147158at2759"/>
<sequence length="124" mass="14350">MGVSVQRYVLSRDNWSQPRAHGPSKRSRIRRRLSRPVAIELPEDVLALKQNILTSHPTKLTRFSLSHMRHMVIPPVLIPKKLNDSCAMKTVVSGKCVPLTMRMWKNCKKKIKLLDKIAEHVTYR</sequence>
<proteinExistence type="predicted"/>
<dbReference type="Proteomes" id="UP000054928">
    <property type="component" value="Unassembled WGS sequence"/>
</dbReference>
<evidence type="ECO:0000313" key="2">
    <source>
        <dbReference type="Proteomes" id="UP000054928"/>
    </source>
</evidence>
<accession>A0A0P1B0X9</accession>